<organism evidence="1 2">
    <name type="scientific">Protopolystoma xenopodis</name>
    <dbReference type="NCBI Taxonomy" id="117903"/>
    <lineage>
        <taxon>Eukaryota</taxon>
        <taxon>Metazoa</taxon>
        <taxon>Spiralia</taxon>
        <taxon>Lophotrochozoa</taxon>
        <taxon>Platyhelminthes</taxon>
        <taxon>Monogenea</taxon>
        <taxon>Polyopisthocotylea</taxon>
        <taxon>Polystomatidea</taxon>
        <taxon>Polystomatidae</taxon>
        <taxon>Protopolystoma</taxon>
    </lineage>
</organism>
<gene>
    <name evidence="1" type="ORF">PXEA_LOCUS20765</name>
</gene>
<name>A0A448X3S0_9PLAT</name>
<sequence length="83" mass="8977">MNSLSYSLPGQDPRTSLDVMDQALNATRNPETNGFIDVDKVHASHGSSIDLMLSSPTYPSVLYSSTPSAVFKRLGAPLPKVKR</sequence>
<evidence type="ECO:0000313" key="1">
    <source>
        <dbReference type="EMBL" id="VEL27325.1"/>
    </source>
</evidence>
<dbReference type="EMBL" id="CAAALY010086469">
    <property type="protein sequence ID" value="VEL27325.1"/>
    <property type="molecule type" value="Genomic_DNA"/>
</dbReference>
<dbReference type="Proteomes" id="UP000784294">
    <property type="component" value="Unassembled WGS sequence"/>
</dbReference>
<dbReference type="OrthoDB" id="1746725at2759"/>
<comment type="caution">
    <text evidence="1">The sequence shown here is derived from an EMBL/GenBank/DDBJ whole genome shotgun (WGS) entry which is preliminary data.</text>
</comment>
<protein>
    <submittedName>
        <fullName evidence="1">Uncharacterized protein</fullName>
    </submittedName>
</protein>
<evidence type="ECO:0000313" key="2">
    <source>
        <dbReference type="Proteomes" id="UP000784294"/>
    </source>
</evidence>
<accession>A0A448X3S0</accession>
<dbReference type="AlphaFoldDB" id="A0A448X3S0"/>
<keyword evidence="2" id="KW-1185">Reference proteome</keyword>
<reference evidence="1" key="1">
    <citation type="submission" date="2018-11" db="EMBL/GenBank/DDBJ databases">
        <authorList>
            <consortium name="Pathogen Informatics"/>
        </authorList>
    </citation>
    <scope>NUCLEOTIDE SEQUENCE</scope>
</reference>
<proteinExistence type="predicted"/>